<dbReference type="InterPro" id="IPR005198">
    <property type="entry name" value="Glyco_hydro_76"/>
</dbReference>
<organism evidence="11 12">
    <name type="scientific">Phialemonium thermophilum</name>
    <dbReference type="NCBI Taxonomy" id="223376"/>
    <lineage>
        <taxon>Eukaryota</taxon>
        <taxon>Fungi</taxon>
        <taxon>Dikarya</taxon>
        <taxon>Ascomycota</taxon>
        <taxon>Pezizomycotina</taxon>
        <taxon>Sordariomycetes</taxon>
        <taxon>Sordariomycetidae</taxon>
        <taxon>Cephalothecales</taxon>
        <taxon>Cephalothecaceae</taxon>
        <taxon>Phialemonium</taxon>
    </lineage>
</organism>
<feature type="transmembrane region" description="Helical" evidence="9">
    <location>
        <begin position="444"/>
        <end position="466"/>
    </location>
</feature>
<keyword evidence="4 10" id="KW-0732">Signal</keyword>
<sequence length="560" mass="61326">MQAGYYVTMAAWAALGLFALRSPHAAAAIDVNLDSMDSIKTTAKTLAQDMLTWYNGDKPGGTPGLIPPPYYWWEGGALMGALIDYWYYTGDTAFNDMAMEGLLFQVGPNNDYMPPNQTMTEGNDDQGFWGMAVMSAAEYNFPNPPQGKPQWLALAQAVFNTQVARWDEKDCGGGLRWQIFTWNKGFDYKNSISQACFFNVASRLALYTGNQSYAEWADRTWDWMEQTGLLDSAKYYIYDGMHIENCSSITPYQWTYNAGAFLLGAAAMYNHSSSNATDREKWRERVDGLLNGTSVFFTGPNRDIMTEVACEPVNRCNLDEQSFKAYLSRWMAATTKWAPWTAQKVKPLLAASARAAVAQCTGGDNGRMCGLRWTDNGKWDGSSGVGQQMAAMEVVLANIVEQRPDPATHASGGTSAGDPGAGGSDVGRTEPASRFKPITTADRAGAGILTLLALLGLLGGMAFVFADETGETSIPQRWAEFRSAVVALLRNRGRGAEREKWTESKSLERSDSDWSSPASIAKAPPATTEELSSYYRHRSSGSGPPLELPPVAVSRTARQR</sequence>
<feature type="signal peptide" evidence="10">
    <location>
        <begin position="1"/>
        <end position="28"/>
    </location>
</feature>
<feature type="chain" id="PRO_5046893472" description="mannan endo-1,6-alpha-mannosidase" evidence="10">
    <location>
        <begin position="29"/>
        <end position="560"/>
    </location>
</feature>
<evidence type="ECO:0000256" key="2">
    <source>
        <dbReference type="ARBA" id="ARBA00009699"/>
    </source>
</evidence>
<dbReference type="EC" id="3.2.1.101" evidence="3"/>
<keyword evidence="7" id="KW-0326">Glycosidase</keyword>
<evidence type="ECO:0000256" key="9">
    <source>
        <dbReference type="SAM" id="Phobius"/>
    </source>
</evidence>
<dbReference type="EMBL" id="JAZHXJ010000017">
    <property type="protein sequence ID" value="KAL1882092.1"/>
    <property type="molecule type" value="Genomic_DNA"/>
</dbReference>
<comment type="catalytic activity">
    <reaction evidence="1">
        <text>Random hydrolysis of (1-&gt;6)-alpha-D-mannosidic linkages in unbranched (1-&gt;6)-mannans.</text>
        <dbReference type="EC" id="3.2.1.101"/>
    </reaction>
</comment>
<keyword evidence="9" id="KW-1133">Transmembrane helix</keyword>
<reference evidence="11 12" key="1">
    <citation type="journal article" date="2024" name="Commun. Biol.">
        <title>Comparative genomic analysis of thermophilic fungi reveals convergent evolutionary adaptations and gene losses.</title>
        <authorList>
            <person name="Steindorff A.S."/>
            <person name="Aguilar-Pontes M.V."/>
            <person name="Robinson A.J."/>
            <person name="Andreopoulos B."/>
            <person name="LaButti K."/>
            <person name="Kuo A."/>
            <person name="Mondo S."/>
            <person name="Riley R."/>
            <person name="Otillar R."/>
            <person name="Haridas S."/>
            <person name="Lipzen A."/>
            <person name="Grimwood J."/>
            <person name="Schmutz J."/>
            <person name="Clum A."/>
            <person name="Reid I.D."/>
            <person name="Moisan M.C."/>
            <person name="Butler G."/>
            <person name="Nguyen T.T.M."/>
            <person name="Dewar K."/>
            <person name="Conant G."/>
            <person name="Drula E."/>
            <person name="Henrissat B."/>
            <person name="Hansel C."/>
            <person name="Singer S."/>
            <person name="Hutchinson M.I."/>
            <person name="de Vries R.P."/>
            <person name="Natvig D.O."/>
            <person name="Powell A.J."/>
            <person name="Tsang A."/>
            <person name="Grigoriev I.V."/>
        </authorList>
    </citation>
    <scope>NUCLEOTIDE SEQUENCE [LARGE SCALE GENOMIC DNA]</scope>
    <source>
        <strain evidence="11 12">ATCC 24622</strain>
    </source>
</reference>
<dbReference type="Pfam" id="PF03663">
    <property type="entry name" value="Glyco_hydro_76"/>
    <property type="match status" value="1"/>
</dbReference>
<comment type="similarity">
    <text evidence="2">Belongs to the glycosyl hydrolase 76 family.</text>
</comment>
<dbReference type="PANTHER" id="PTHR12145:SF36">
    <property type="entry name" value="MANNAN ENDO-1,6-ALPHA-MANNOSIDASE DCW1"/>
    <property type="match status" value="1"/>
</dbReference>
<evidence type="ECO:0000256" key="10">
    <source>
        <dbReference type="SAM" id="SignalP"/>
    </source>
</evidence>
<feature type="compositionally biased region" description="Low complexity" evidence="8">
    <location>
        <begin position="515"/>
        <end position="526"/>
    </location>
</feature>
<comment type="caution">
    <text evidence="11">The sequence shown here is derived from an EMBL/GenBank/DDBJ whole genome shotgun (WGS) entry which is preliminary data.</text>
</comment>
<protein>
    <recommendedName>
        <fullName evidence="3">mannan endo-1,6-alpha-mannosidase</fullName>
        <ecNumber evidence="3">3.2.1.101</ecNumber>
    </recommendedName>
</protein>
<evidence type="ECO:0000256" key="6">
    <source>
        <dbReference type="ARBA" id="ARBA00023180"/>
    </source>
</evidence>
<name>A0ABR3Y1C8_9PEZI</name>
<evidence type="ECO:0000256" key="4">
    <source>
        <dbReference type="ARBA" id="ARBA00022729"/>
    </source>
</evidence>
<evidence type="ECO:0000313" key="11">
    <source>
        <dbReference type="EMBL" id="KAL1882092.1"/>
    </source>
</evidence>
<gene>
    <name evidence="11" type="ORF">VTK73DRAFT_2501</name>
</gene>
<keyword evidence="9" id="KW-0812">Transmembrane</keyword>
<keyword evidence="12" id="KW-1185">Reference proteome</keyword>
<dbReference type="InterPro" id="IPR014480">
    <property type="entry name" value="Mannan-1_6-alpha_mannosidase"/>
</dbReference>
<proteinExistence type="inferred from homology"/>
<keyword evidence="5" id="KW-0378">Hydrolase</keyword>
<dbReference type="Proteomes" id="UP001586593">
    <property type="component" value="Unassembled WGS sequence"/>
</dbReference>
<dbReference type="SUPFAM" id="SSF48208">
    <property type="entry name" value="Six-hairpin glycosidases"/>
    <property type="match status" value="1"/>
</dbReference>
<evidence type="ECO:0000313" key="12">
    <source>
        <dbReference type="Proteomes" id="UP001586593"/>
    </source>
</evidence>
<dbReference type="InterPro" id="IPR008928">
    <property type="entry name" value="6-hairpin_glycosidase_sf"/>
</dbReference>
<keyword evidence="9" id="KW-0472">Membrane</keyword>
<evidence type="ECO:0000256" key="8">
    <source>
        <dbReference type="SAM" id="MobiDB-lite"/>
    </source>
</evidence>
<accession>A0ABR3Y1C8</accession>
<dbReference type="PANTHER" id="PTHR12145">
    <property type="entry name" value="MANNAN ENDO-1,6-ALPHA-MANNOSIDASE DCW1"/>
    <property type="match status" value="1"/>
</dbReference>
<dbReference type="Gene3D" id="1.50.10.20">
    <property type="match status" value="1"/>
</dbReference>
<feature type="compositionally biased region" description="Basic and acidic residues" evidence="8">
    <location>
        <begin position="495"/>
        <end position="512"/>
    </location>
</feature>
<evidence type="ECO:0000256" key="5">
    <source>
        <dbReference type="ARBA" id="ARBA00022801"/>
    </source>
</evidence>
<feature type="region of interest" description="Disordered" evidence="8">
    <location>
        <begin position="495"/>
        <end position="560"/>
    </location>
</feature>
<feature type="region of interest" description="Disordered" evidence="8">
    <location>
        <begin position="404"/>
        <end position="438"/>
    </location>
</feature>
<keyword evidence="6" id="KW-0325">Glycoprotein</keyword>
<evidence type="ECO:0000256" key="3">
    <source>
        <dbReference type="ARBA" id="ARBA00012350"/>
    </source>
</evidence>
<evidence type="ECO:0000256" key="1">
    <source>
        <dbReference type="ARBA" id="ARBA00001452"/>
    </source>
</evidence>
<evidence type="ECO:0000256" key="7">
    <source>
        <dbReference type="ARBA" id="ARBA00023295"/>
    </source>
</evidence>